<dbReference type="InterPro" id="IPR036388">
    <property type="entry name" value="WH-like_DNA-bd_sf"/>
</dbReference>
<evidence type="ECO:0000313" key="2">
    <source>
        <dbReference type="EMBL" id="ROO88243.1"/>
    </source>
</evidence>
<keyword evidence="3" id="KW-1185">Reference proteome</keyword>
<dbReference type="RefSeq" id="WP_123667507.1">
    <property type="nucleotide sequence ID" value="NZ_RJKE01000001.1"/>
</dbReference>
<sequence>MEVTGVAQKQAWLDKVLPPVEQVRPGLWSVPVPLPDNPLRYVLVYVLEGPSGVTLIDAGWDTPEAWDALNAGLKTAGYAMTDVKGVLVTHMHHDHWGLAARVREASGAWVGLHPEDARLIEERHLDPGGIARAMIRQMAEHGVPEDVAGTLADASRQMLAMAGHAMPDLMLEDGTAPPVEGWDLRTVWTPGHSPGHVCFHDVKNGLLMSGDHVLPRITPAIGLFPRAHADPLGAFFASLEKVRDLPVGEVLPAHEYRFAGLDSRVAALLAHHGDRLEEIIKAIPDGTGSPAEAPTTWELAQELTWSRPWTEIQPFMRRTAMLETLAHLIVLEKTGRVARTTGADPVRWTAVPVRAV</sequence>
<accession>A0A3N1D3Y2</accession>
<dbReference type="InterPro" id="IPR050662">
    <property type="entry name" value="Sec-metab_biosynth-thioest"/>
</dbReference>
<name>A0A3N1D3Y2_9ACTN</name>
<organism evidence="2 3">
    <name type="scientific">Actinocorallia herbida</name>
    <dbReference type="NCBI Taxonomy" id="58109"/>
    <lineage>
        <taxon>Bacteria</taxon>
        <taxon>Bacillati</taxon>
        <taxon>Actinomycetota</taxon>
        <taxon>Actinomycetes</taxon>
        <taxon>Streptosporangiales</taxon>
        <taxon>Thermomonosporaceae</taxon>
        <taxon>Actinocorallia</taxon>
    </lineage>
</organism>
<dbReference type="Gene3D" id="1.10.10.10">
    <property type="entry name" value="Winged helix-like DNA-binding domain superfamily/Winged helix DNA-binding domain"/>
    <property type="match status" value="1"/>
</dbReference>
<dbReference type="AlphaFoldDB" id="A0A3N1D3Y2"/>
<dbReference type="InterPro" id="IPR036866">
    <property type="entry name" value="RibonucZ/Hydroxyglut_hydro"/>
</dbReference>
<dbReference type="OrthoDB" id="2971563at2"/>
<keyword evidence="2" id="KW-0378">Hydrolase</keyword>
<dbReference type="InterPro" id="IPR001279">
    <property type="entry name" value="Metallo-B-lactamas"/>
</dbReference>
<dbReference type="SMART" id="SM00849">
    <property type="entry name" value="Lactamase_B"/>
    <property type="match status" value="1"/>
</dbReference>
<dbReference type="SUPFAM" id="SSF56281">
    <property type="entry name" value="Metallo-hydrolase/oxidoreductase"/>
    <property type="match status" value="1"/>
</dbReference>
<dbReference type="Pfam" id="PF00753">
    <property type="entry name" value="Lactamase_B"/>
    <property type="match status" value="1"/>
</dbReference>
<comment type="caution">
    <text evidence="2">The sequence shown here is derived from an EMBL/GenBank/DDBJ whole genome shotgun (WGS) entry which is preliminary data.</text>
</comment>
<reference evidence="2 3" key="1">
    <citation type="submission" date="2018-11" db="EMBL/GenBank/DDBJ databases">
        <title>Sequencing the genomes of 1000 actinobacteria strains.</title>
        <authorList>
            <person name="Klenk H.-P."/>
        </authorList>
    </citation>
    <scope>NUCLEOTIDE SEQUENCE [LARGE SCALE GENOMIC DNA]</scope>
    <source>
        <strain evidence="2 3">DSM 44254</strain>
    </source>
</reference>
<evidence type="ECO:0000313" key="3">
    <source>
        <dbReference type="Proteomes" id="UP000272400"/>
    </source>
</evidence>
<dbReference type="Proteomes" id="UP000272400">
    <property type="component" value="Unassembled WGS sequence"/>
</dbReference>
<dbReference type="GO" id="GO:0016787">
    <property type="term" value="F:hydrolase activity"/>
    <property type="evidence" value="ECO:0007669"/>
    <property type="project" value="UniProtKB-KW"/>
</dbReference>
<dbReference type="EMBL" id="RJKE01000001">
    <property type="protein sequence ID" value="ROO88243.1"/>
    <property type="molecule type" value="Genomic_DNA"/>
</dbReference>
<dbReference type="PANTHER" id="PTHR23131">
    <property type="entry name" value="ENDORIBONUCLEASE LACTB2"/>
    <property type="match status" value="1"/>
</dbReference>
<protein>
    <submittedName>
        <fullName evidence="2">Glyoxylase-like metal-dependent hydrolase (Beta-lactamase superfamily II)</fullName>
    </submittedName>
</protein>
<dbReference type="Gene3D" id="3.60.15.10">
    <property type="entry name" value="Ribonuclease Z/Hydroxyacylglutathione hydrolase-like"/>
    <property type="match status" value="1"/>
</dbReference>
<feature type="domain" description="Metallo-beta-lactamase" evidence="1">
    <location>
        <begin position="41"/>
        <end position="254"/>
    </location>
</feature>
<dbReference type="PANTHER" id="PTHR23131:SF4">
    <property type="entry name" value="METALLO-BETA-LACTAMASE SUPERFAMILY POTEIN"/>
    <property type="match status" value="1"/>
</dbReference>
<proteinExistence type="predicted"/>
<evidence type="ECO:0000259" key="1">
    <source>
        <dbReference type="SMART" id="SM00849"/>
    </source>
</evidence>
<gene>
    <name evidence="2" type="ORF">EDD29_5906</name>
</gene>